<name>A0ABM3C5F3_DROKI</name>
<reference evidence="3" key="1">
    <citation type="submission" date="2025-08" db="UniProtKB">
        <authorList>
            <consortium name="RefSeq"/>
        </authorList>
    </citation>
    <scope>IDENTIFICATION</scope>
    <source>
        <strain evidence="3">14028-0561.14</strain>
        <tissue evidence="3">Whole fly</tissue>
    </source>
</reference>
<dbReference type="GeneID" id="121502189"/>
<protein>
    <recommendedName>
        <fullName evidence="1">DUF5641 domain-containing protein</fullName>
    </recommendedName>
</protein>
<accession>A0ABM3C5F3</accession>
<organism evidence="2 3">
    <name type="scientific">Drosophila kikkawai</name>
    <name type="common">Fruit fly</name>
    <dbReference type="NCBI Taxonomy" id="30033"/>
    <lineage>
        <taxon>Eukaryota</taxon>
        <taxon>Metazoa</taxon>
        <taxon>Ecdysozoa</taxon>
        <taxon>Arthropoda</taxon>
        <taxon>Hexapoda</taxon>
        <taxon>Insecta</taxon>
        <taxon>Pterygota</taxon>
        <taxon>Neoptera</taxon>
        <taxon>Endopterygota</taxon>
        <taxon>Diptera</taxon>
        <taxon>Brachycera</taxon>
        <taxon>Muscomorpha</taxon>
        <taxon>Ephydroidea</taxon>
        <taxon>Drosophilidae</taxon>
        <taxon>Drosophila</taxon>
        <taxon>Sophophora</taxon>
    </lineage>
</organism>
<dbReference type="PANTHER" id="PTHR47331">
    <property type="entry name" value="PHD-TYPE DOMAIN-CONTAINING PROTEIN"/>
    <property type="match status" value="1"/>
</dbReference>
<gene>
    <name evidence="3" type="primary">LOC121502189</name>
</gene>
<dbReference type="InterPro" id="IPR040676">
    <property type="entry name" value="DUF5641"/>
</dbReference>
<feature type="domain" description="DUF5641" evidence="1">
    <location>
        <begin position="105"/>
        <end position="191"/>
    </location>
</feature>
<evidence type="ECO:0000313" key="2">
    <source>
        <dbReference type="Proteomes" id="UP001652661"/>
    </source>
</evidence>
<dbReference type="RefSeq" id="XP_041631126.1">
    <property type="nucleotide sequence ID" value="XM_041775192.1"/>
</dbReference>
<dbReference type="InterPro" id="IPR036397">
    <property type="entry name" value="RNaseH_sf"/>
</dbReference>
<dbReference type="Gene3D" id="3.30.420.10">
    <property type="entry name" value="Ribonuclease H-like superfamily/Ribonuclease H"/>
    <property type="match status" value="1"/>
</dbReference>
<dbReference type="Proteomes" id="UP001652661">
    <property type="component" value="Chromosome X"/>
</dbReference>
<sequence>MQLIAISQSQNEEFSSFLSSHEVNWHFIPPSAPYFGGIWETGVRSIKLHLKRVVGSSALTFEEYSTLPIQIEGLLNSRPLCAPSDHSLNPQTPSHFLTGQPLTSTKVQGFWKRWNLEYLNTLQARTKWQQDAQNIAMNTLVVLKESNQPPSKWLLGRVVEVHPDQDQRVRVVTVKTARGTYKRPITKIAVLPLN</sequence>
<evidence type="ECO:0000313" key="3">
    <source>
        <dbReference type="RefSeq" id="XP_041631126.1"/>
    </source>
</evidence>
<proteinExistence type="predicted"/>
<keyword evidence="2" id="KW-1185">Reference proteome</keyword>
<evidence type="ECO:0000259" key="1">
    <source>
        <dbReference type="Pfam" id="PF18701"/>
    </source>
</evidence>
<dbReference type="Pfam" id="PF18701">
    <property type="entry name" value="DUF5641"/>
    <property type="match status" value="1"/>
</dbReference>